<reference evidence="7 8" key="1">
    <citation type="submission" date="2018-03" db="EMBL/GenBank/DDBJ databases">
        <title>Genomic Encyclopedia of Type Strains, Phase III (KMG-III): the genomes of soil and plant-associated and newly described type strains.</title>
        <authorList>
            <person name="Whitman W."/>
        </authorList>
    </citation>
    <scope>NUCLEOTIDE SEQUENCE [LARGE SCALE GENOMIC DNA]</scope>
    <source>
        <strain evidence="7 8">CGMCC 1.12259</strain>
    </source>
</reference>
<proteinExistence type="predicted"/>
<dbReference type="Pfam" id="PF04932">
    <property type="entry name" value="Wzy_C"/>
    <property type="match status" value="1"/>
</dbReference>
<organism evidence="7 8">
    <name type="scientific">Planomicrobium soli</name>
    <dbReference type="NCBI Taxonomy" id="1176648"/>
    <lineage>
        <taxon>Bacteria</taxon>
        <taxon>Bacillati</taxon>
        <taxon>Bacillota</taxon>
        <taxon>Bacilli</taxon>
        <taxon>Bacillales</taxon>
        <taxon>Caryophanaceae</taxon>
        <taxon>Planomicrobium</taxon>
    </lineage>
</organism>
<feature type="transmembrane region" description="Helical" evidence="5">
    <location>
        <begin position="16"/>
        <end position="39"/>
    </location>
</feature>
<evidence type="ECO:0000256" key="3">
    <source>
        <dbReference type="ARBA" id="ARBA00022989"/>
    </source>
</evidence>
<feature type="transmembrane region" description="Helical" evidence="5">
    <location>
        <begin position="101"/>
        <end position="123"/>
    </location>
</feature>
<dbReference type="PANTHER" id="PTHR37422">
    <property type="entry name" value="TEICHURONIC ACID BIOSYNTHESIS PROTEIN TUAE"/>
    <property type="match status" value="1"/>
</dbReference>
<feature type="transmembrane region" description="Helical" evidence="5">
    <location>
        <begin position="158"/>
        <end position="177"/>
    </location>
</feature>
<evidence type="ECO:0000313" key="8">
    <source>
        <dbReference type="Proteomes" id="UP000242682"/>
    </source>
</evidence>
<evidence type="ECO:0000313" key="7">
    <source>
        <dbReference type="EMBL" id="PSL40698.1"/>
    </source>
</evidence>
<evidence type="ECO:0000256" key="1">
    <source>
        <dbReference type="ARBA" id="ARBA00004141"/>
    </source>
</evidence>
<evidence type="ECO:0000256" key="4">
    <source>
        <dbReference type="ARBA" id="ARBA00023136"/>
    </source>
</evidence>
<dbReference type="InterPro" id="IPR051533">
    <property type="entry name" value="WaaL-like"/>
</dbReference>
<dbReference type="InterPro" id="IPR007016">
    <property type="entry name" value="O-antigen_ligase-rel_domated"/>
</dbReference>
<dbReference type="GO" id="GO:0016874">
    <property type="term" value="F:ligase activity"/>
    <property type="evidence" value="ECO:0007669"/>
    <property type="project" value="UniProtKB-KW"/>
</dbReference>
<sequence>MSPSNKLTNIELKEDYILSLSILSSFVVLSLQFFILYYFKIIGTSSGMIIQMVSKLVVGVIFIYSFPIVFKRNKILLISVYFVSLFVFLLNFLFFPQNTSYLKNITFSFFFLCLPCFIYSYSIEKSWILEKMMEFASLIVFFIGTIVGLLVLTNRMEIGMYSMSLSYYMLLPTLVFVRKFLDQYTIKPLVIFLISLSVILSFGSRGPLLSIGIFVLIFLIITIKKQTSKTFIVYIGILFMTILTLLYQKQILQFLLNSLERFNLSSRSLRLLLKDEVYLSGRDNIYGDIWFQIKQSPLIGMGLAGDRQYFGGRYTHNIVLEILTNFGVFVGLIIVVLLISLLLRAFLFSSNQHSKLILVWICLGFIPLLVSSSYLIDYSFWILLGISLKSITKRNLSDKNALNNF</sequence>
<feature type="transmembrane region" description="Helical" evidence="5">
    <location>
        <begin position="208"/>
        <end position="224"/>
    </location>
</feature>
<evidence type="ECO:0000259" key="6">
    <source>
        <dbReference type="Pfam" id="PF04932"/>
    </source>
</evidence>
<accession>A0A2P8H3A5</accession>
<dbReference type="PANTHER" id="PTHR37422:SF13">
    <property type="entry name" value="LIPOPOLYSACCHARIDE BIOSYNTHESIS PROTEIN PA4999-RELATED"/>
    <property type="match status" value="1"/>
</dbReference>
<keyword evidence="8" id="KW-1185">Reference proteome</keyword>
<feature type="transmembrane region" description="Helical" evidence="5">
    <location>
        <begin position="76"/>
        <end position="95"/>
    </location>
</feature>
<dbReference type="GO" id="GO:0016020">
    <property type="term" value="C:membrane"/>
    <property type="evidence" value="ECO:0007669"/>
    <property type="project" value="UniProtKB-SubCell"/>
</dbReference>
<keyword evidence="7" id="KW-0436">Ligase</keyword>
<dbReference type="EMBL" id="PYAT01000004">
    <property type="protein sequence ID" value="PSL40698.1"/>
    <property type="molecule type" value="Genomic_DNA"/>
</dbReference>
<evidence type="ECO:0000256" key="2">
    <source>
        <dbReference type="ARBA" id="ARBA00022692"/>
    </source>
</evidence>
<feature type="transmembrane region" description="Helical" evidence="5">
    <location>
        <begin position="356"/>
        <end position="376"/>
    </location>
</feature>
<feature type="transmembrane region" description="Helical" evidence="5">
    <location>
        <begin position="135"/>
        <end position="152"/>
    </location>
</feature>
<feature type="transmembrane region" description="Helical" evidence="5">
    <location>
        <begin position="45"/>
        <end position="64"/>
    </location>
</feature>
<evidence type="ECO:0000256" key="5">
    <source>
        <dbReference type="SAM" id="Phobius"/>
    </source>
</evidence>
<dbReference type="AlphaFoldDB" id="A0A2P8H3A5"/>
<dbReference type="Proteomes" id="UP000242682">
    <property type="component" value="Unassembled WGS sequence"/>
</dbReference>
<feature type="transmembrane region" description="Helical" evidence="5">
    <location>
        <begin position="322"/>
        <end position="344"/>
    </location>
</feature>
<dbReference type="RefSeq" id="WP_181313597.1">
    <property type="nucleotide sequence ID" value="NZ_PYAT01000004.1"/>
</dbReference>
<feature type="domain" description="O-antigen ligase-related" evidence="6">
    <location>
        <begin position="191"/>
        <end position="334"/>
    </location>
</feature>
<keyword evidence="4 5" id="KW-0472">Membrane</keyword>
<keyword evidence="2 5" id="KW-0812">Transmembrane</keyword>
<name>A0A2P8H3A5_9BACL</name>
<protein>
    <submittedName>
        <fullName evidence="7">O-antigen ligase-like membrane protein</fullName>
    </submittedName>
</protein>
<keyword evidence="3 5" id="KW-1133">Transmembrane helix</keyword>
<comment type="caution">
    <text evidence="7">The sequence shown here is derived from an EMBL/GenBank/DDBJ whole genome shotgun (WGS) entry which is preliminary data.</text>
</comment>
<feature type="transmembrane region" description="Helical" evidence="5">
    <location>
        <begin position="231"/>
        <end position="248"/>
    </location>
</feature>
<gene>
    <name evidence="7" type="ORF">B0H99_104160</name>
</gene>
<comment type="subcellular location">
    <subcellularLocation>
        <location evidence="1">Membrane</location>
        <topology evidence="1">Multi-pass membrane protein</topology>
    </subcellularLocation>
</comment>